<keyword evidence="16" id="KW-1185">Reference proteome</keyword>
<proteinExistence type="predicted"/>
<comment type="subcellular location">
    <subcellularLocation>
        <location evidence="1">Cell membrane</location>
    </subcellularLocation>
</comment>
<keyword evidence="5 11" id="KW-0479">Metal-binding</keyword>
<dbReference type="Pfam" id="PF00034">
    <property type="entry name" value="Cytochrom_C"/>
    <property type="match status" value="2"/>
</dbReference>
<keyword evidence="4 11" id="KW-0349">Heme</keyword>
<keyword evidence="9 11" id="KW-0408">Iron</keyword>
<evidence type="ECO:0000313" key="16">
    <source>
        <dbReference type="Proteomes" id="UP001326110"/>
    </source>
</evidence>
<evidence type="ECO:0000256" key="5">
    <source>
        <dbReference type="ARBA" id="ARBA00022723"/>
    </source>
</evidence>
<evidence type="ECO:0000256" key="8">
    <source>
        <dbReference type="ARBA" id="ARBA00022982"/>
    </source>
</evidence>
<dbReference type="InterPro" id="IPR009056">
    <property type="entry name" value="Cyt_c-like_dom"/>
</dbReference>
<feature type="signal peptide" evidence="13">
    <location>
        <begin position="1"/>
        <end position="31"/>
    </location>
</feature>
<keyword evidence="12" id="KW-0812">Transmembrane</keyword>
<evidence type="ECO:0000256" key="11">
    <source>
        <dbReference type="PROSITE-ProRule" id="PRU00433"/>
    </source>
</evidence>
<name>A0ABZ0Y586_9BURK</name>
<dbReference type="PANTHER" id="PTHR35008">
    <property type="entry name" value="BLL4482 PROTEIN-RELATED"/>
    <property type="match status" value="1"/>
</dbReference>
<protein>
    <submittedName>
        <fullName evidence="15">Cytochrome c</fullName>
    </submittedName>
</protein>
<keyword evidence="12" id="KW-1133">Transmembrane helix</keyword>
<keyword evidence="6 13" id="KW-0732">Signal</keyword>
<feature type="domain" description="Cytochrome c" evidence="14">
    <location>
        <begin position="184"/>
        <end position="292"/>
    </location>
</feature>
<dbReference type="PANTHER" id="PTHR35008:SF8">
    <property type="entry name" value="ALCOHOL DEHYDROGENASE CYTOCHROME C SUBUNIT"/>
    <property type="match status" value="1"/>
</dbReference>
<dbReference type="Gene3D" id="1.10.760.10">
    <property type="entry name" value="Cytochrome c-like domain"/>
    <property type="match status" value="2"/>
</dbReference>
<dbReference type="RefSeq" id="WP_026637395.1">
    <property type="nucleotide sequence ID" value="NZ_CP140152.1"/>
</dbReference>
<dbReference type="InterPro" id="IPR008168">
    <property type="entry name" value="Cyt_C_IC"/>
</dbReference>
<dbReference type="InterPro" id="IPR036909">
    <property type="entry name" value="Cyt_c-like_dom_sf"/>
</dbReference>
<evidence type="ECO:0000256" key="13">
    <source>
        <dbReference type="SAM" id="SignalP"/>
    </source>
</evidence>
<evidence type="ECO:0000256" key="6">
    <source>
        <dbReference type="ARBA" id="ARBA00022729"/>
    </source>
</evidence>
<keyword evidence="2" id="KW-0813">Transport</keyword>
<keyword evidence="7" id="KW-0677">Repeat</keyword>
<feature type="domain" description="Cytochrome c" evidence="14">
    <location>
        <begin position="38"/>
        <end position="141"/>
    </location>
</feature>
<keyword evidence="8" id="KW-0249">Electron transport</keyword>
<evidence type="ECO:0000256" key="7">
    <source>
        <dbReference type="ARBA" id="ARBA00022737"/>
    </source>
</evidence>
<dbReference type="GeneID" id="43164140"/>
<evidence type="ECO:0000256" key="1">
    <source>
        <dbReference type="ARBA" id="ARBA00004236"/>
    </source>
</evidence>
<evidence type="ECO:0000256" key="10">
    <source>
        <dbReference type="ARBA" id="ARBA00023136"/>
    </source>
</evidence>
<feature type="chain" id="PRO_5047274673" evidence="13">
    <location>
        <begin position="32"/>
        <end position="457"/>
    </location>
</feature>
<dbReference type="PRINTS" id="PR00605">
    <property type="entry name" value="CYTCHROMECIC"/>
</dbReference>
<evidence type="ECO:0000256" key="4">
    <source>
        <dbReference type="ARBA" id="ARBA00022617"/>
    </source>
</evidence>
<organism evidence="15 16">
    <name type="scientific">Duganella zoogloeoides</name>
    <dbReference type="NCBI Taxonomy" id="75659"/>
    <lineage>
        <taxon>Bacteria</taxon>
        <taxon>Pseudomonadati</taxon>
        <taxon>Pseudomonadota</taxon>
        <taxon>Betaproteobacteria</taxon>
        <taxon>Burkholderiales</taxon>
        <taxon>Oxalobacteraceae</taxon>
        <taxon>Telluria group</taxon>
        <taxon>Duganella</taxon>
    </lineage>
</organism>
<accession>A0ABZ0Y586</accession>
<keyword evidence="3" id="KW-1003">Cell membrane</keyword>
<dbReference type="PIRSF" id="PIRSF000018">
    <property type="entry name" value="Mb_ADH_cyt_c"/>
    <property type="match status" value="1"/>
</dbReference>
<reference evidence="15 16" key="1">
    <citation type="submission" date="2023-11" db="EMBL/GenBank/DDBJ databases">
        <title>MicrobeMod: A computational toolkit for identifying prokaryotic methylation and restriction-modification with nanopore sequencing.</title>
        <authorList>
            <person name="Crits-Christoph A."/>
            <person name="Kang S.C."/>
            <person name="Lee H."/>
            <person name="Ostrov N."/>
        </authorList>
    </citation>
    <scope>NUCLEOTIDE SEQUENCE [LARGE SCALE GENOMIC DNA]</scope>
    <source>
        <strain evidence="15 16">ATCC 25935</strain>
    </source>
</reference>
<dbReference type="Proteomes" id="UP001326110">
    <property type="component" value="Chromosome"/>
</dbReference>
<dbReference type="EMBL" id="CP140152">
    <property type="protein sequence ID" value="WQH06470.1"/>
    <property type="molecule type" value="Genomic_DNA"/>
</dbReference>
<evidence type="ECO:0000313" key="15">
    <source>
        <dbReference type="EMBL" id="WQH06470.1"/>
    </source>
</evidence>
<dbReference type="SUPFAM" id="SSF46626">
    <property type="entry name" value="Cytochrome c"/>
    <property type="match status" value="3"/>
</dbReference>
<evidence type="ECO:0000259" key="14">
    <source>
        <dbReference type="PROSITE" id="PS51007"/>
    </source>
</evidence>
<evidence type="ECO:0000256" key="9">
    <source>
        <dbReference type="ARBA" id="ARBA00023004"/>
    </source>
</evidence>
<evidence type="ECO:0000256" key="12">
    <source>
        <dbReference type="SAM" id="Phobius"/>
    </source>
</evidence>
<feature type="transmembrane region" description="Helical" evidence="12">
    <location>
        <begin position="424"/>
        <end position="446"/>
    </location>
</feature>
<gene>
    <name evidence="15" type="ORF">SR858_09145</name>
</gene>
<evidence type="ECO:0000256" key="3">
    <source>
        <dbReference type="ARBA" id="ARBA00022475"/>
    </source>
</evidence>
<sequence>MLKLCRYVLRAGVAAAAGLVLAATGASYAHAADGATPALIERGKNLAVAGDCIACHSAAGRPEYTGGLAIASPLGTIYSTNITPSVKAGIGGYTLEQFSRAVRTGVRADGSHLYPAMPYTAYAKLTDDDTAALYAYFMHGVAANDTQAPVTKLPFPFNIRLSMAVWNALYLDDKPYVADKSKSVEWNRGAYLAQGLAHCATCHTPRNFLMAEDAGQYLRGGSLGTWYAPDISPGALSDGGWDQAALQAYLATGHAPNGATAGGPMLEAIDKSFSKMDAQDIKAISVYLTDSPGTARKAATPANVPVLPSSDIAEMAGKIGAGERLYRNNCAACHQVNGDGVRGLPALRNHPSLRHPNADNVGMAVLEGVWPEHRQGMPGFEDELTDREVAELTNYVMATFGGSRVTIDEQRVRTLRAGGATSSLLLLARAGMALGVLVVLAALLWWRRRRRSGPSTI</sequence>
<evidence type="ECO:0000256" key="2">
    <source>
        <dbReference type="ARBA" id="ARBA00022448"/>
    </source>
</evidence>
<dbReference type="InterPro" id="IPR051459">
    <property type="entry name" value="Cytochrome_c-type_DH"/>
</dbReference>
<keyword evidence="10 12" id="KW-0472">Membrane</keyword>
<dbReference type="InterPro" id="IPR014353">
    <property type="entry name" value="Membr-bd_ADH_cyt_c"/>
</dbReference>
<feature type="domain" description="Cytochrome c" evidence="14">
    <location>
        <begin position="317"/>
        <end position="400"/>
    </location>
</feature>
<dbReference type="PROSITE" id="PS51007">
    <property type="entry name" value="CYTC"/>
    <property type="match status" value="3"/>
</dbReference>